<protein>
    <submittedName>
        <fullName evidence="2">Glycosyltransferase</fullName>
        <ecNumber evidence="2">2.4.-.-</ecNumber>
    </submittedName>
</protein>
<reference evidence="3" key="1">
    <citation type="journal article" date="2019" name="Int. J. Syst. Evol. Microbiol.">
        <title>The Global Catalogue of Microorganisms (GCM) 10K type strain sequencing project: providing services to taxonomists for standard genome sequencing and annotation.</title>
        <authorList>
            <consortium name="The Broad Institute Genomics Platform"/>
            <consortium name="The Broad Institute Genome Sequencing Center for Infectious Disease"/>
            <person name="Wu L."/>
            <person name="Ma J."/>
        </authorList>
    </citation>
    <scope>NUCLEOTIDE SEQUENCE [LARGE SCALE GENOMIC DNA]</scope>
    <source>
        <strain evidence="3">KCTC 42398</strain>
    </source>
</reference>
<dbReference type="PANTHER" id="PTHR12526">
    <property type="entry name" value="GLYCOSYLTRANSFERASE"/>
    <property type="match status" value="1"/>
</dbReference>
<dbReference type="EMBL" id="JBHULY010000034">
    <property type="protein sequence ID" value="MFD2727414.1"/>
    <property type="molecule type" value="Genomic_DNA"/>
</dbReference>
<keyword evidence="2" id="KW-0808">Transferase</keyword>
<gene>
    <name evidence="2" type="ORF">ACFSR8_14415</name>
</gene>
<dbReference type="Pfam" id="PF00534">
    <property type="entry name" value="Glycos_transf_1"/>
    <property type="match status" value="1"/>
</dbReference>
<sequence>MKILMVSMNSIHFERWTNQLQDAGHEVHWFNIRDGSYSENLSWVKQIIGWKYKYPKLKGRVFVKRRLPKLYKKLGFIFENSTEKAFESALLKIRPDVVHSFALYVSCSPILKVMNNYPELQWIYSAWGSDLFYFQHEPSYLSDIKNVLPRVNYLFADCKRDVALAEKFGFKGRVLGIFPGGGGYPIEKYEPHVLSTSQRNLILIKGYQGRSGRAISVLKAIANLNSELRTYQFAIFGVNEEVENFIEREHGLRSLDLRIYKRSEFLNHFELMKLMGQALIYIGNSNSDGMPNTLLEAIIMGAFPIQSNPGGATAEVINHGKNGLLIQDCEDDNQISKLIKMAVSDKKLMETAFKANQQMKGVFERSKIANDVISKYNSIHQYSI</sequence>
<evidence type="ECO:0000313" key="2">
    <source>
        <dbReference type="EMBL" id="MFD2727414.1"/>
    </source>
</evidence>
<feature type="domain" description="Glycosyl transferase family 1" evidence="1">
    <location>
        <begin position="212"/>
        <end position="354"/>
    </location>
</feature>
<evidence type="ECO:0000313" key="3">
    <source>
        <dbReference type="Proteomes" id="UP001597476"/>
    </source>
</evidence>
<dbReference type="Proteomes" id="UP001597476">
    <property type="component" value="Unassembled WGS sequence"/>
</dbReference>
<dbReference type="GO" id="GO:0016757">
    <property type="term" value="F:glycosyltransferase activity"/>
    <property type="evidence" value="ECO:0007669"/>
    <property type="project" value="UniProtKB-KW"/>
</dbReference>
<dbReference type="InterPro" id="IPR001296">
    <property type="entry name" value="Glyco_trans_1"/>
</dbReference>
<dbReference type="EC" id="2.4.-.-" evidence="2"/>
<keyword evidence="3" id="KW-1185">Reference proteome</keyword>
<evidence type="ECO:0000259" key="1">
    <source>
        <dbReference type="Pfam" id="PF00534"/>
    </source>
</evidence>
<dbReference type="Gene3D" id="3.40.50.2000">
    <property type="entry name" value="Glycogen Phosphorylase B"/>
    <property type="match status" value="2"/>
</dbReference>
<dbReference type="PANTHER" id="PTHR12526:SF630">
    <property type="entry name" value="GLYCOSYLTRANSFERASE"/>
    <property type="match status" value="1"/>
</dbReference>
<proteinExistence type="predicted"/>
<dbReference type="RefSeq" id="WP_380293243.1">
    <property type="nucleotide sequence ID" value="NZ_JBHULY010000034.1"/>
</dbReference>
<dbReference type="SUPFAM" id="SSF53756">
    <property type="entry name" value="UDP-Glycosyltransferase/glycogen phosphorylase"/>
    <property type="match status" value="1"/>
</dbReference>
<comment type="caution">
    <text evidence="2">The sequence shown here is derived from an EMBL/GenBank/DDBJ whole genome shotgun (WGS) entry which is preliminary data.</text>
</comment>
<accession>A0ABW5TEF5</accession>
<keyword evidence="2" id="KW-0328">Glycosyltransferase</keyword>
<organism evidence="2 3">
    <name type="scientific">Hyunsoonleella rubra</name>
    <dbReference type="NCBI Taxonomy" id="1737062"/>
    <lineage>
        <taxon>Bacteria</taxon>
        <taxon>Pseudomonadati</taxon>
        <taxon>Bacteroidota</taxon>
        <taxon>Flavobacteriia</taxon>
        <taxon>Flavobacteriales</taxon>
        <taxon>Flavobacteriaceae</taxon>
    </lineage>
</organism>
<name>A0ABW5TEF5_9FLAO</name>